<gene>
    <name evidence="3" type="ORF">IQ260_28035</name>
</gene>
<feature type="chain" id="PRO_5037334535" evidence="2">
    <location>
        <begin position="25"/>
        <end position="194"/>
    </location>
</feature>
<evidence type="ECO:0000313" key="3">
    <source>
        <dbReference type="EMBL" id="MBE9070498.1"/>
    </source>
</evidence>
<evidence type="ECO:0000313" key="4">
    <source>
        <dbReference type="Proteomes" id="UP000615026"/>
    </source>
</evidence>
<feature type="compositionally biased region" description="Polar residues" evidence="1">
    <location>
        <begin position="53"/>
        <end position="69"/>
    </location>
</feature>
<dbReference type="AlphaFoldDB" id="A0A928ZZX8"/>
<feature type="signal peptide" evidence="2">
    <location>
        <begin position="1"/>
        <end position="24"/>
    </location>
</feature>
<sequence length="194" mass="21603">MSKQLLPSIVSVATLFVGIAPVQAQSWVDPDVLANNPRAYCSDIVAANQQTDRLRTQSNHASQSQFENNHSMRSDDYRHRSRQGGGGFSFAGFGINGQGGSESTDRNQQATNRERSGRNAQQYGSTYEHDHSSVTQVTAGQNCDAFVQGAAHIEATRLQTDVQHHAIDTRERIRTYEIDGQRQDTYLQMLMEGW</sequence>
<proteinExistence type="predicted"/>
<evidence type="ECO:0000256" key="2">
    <source>
        <dbReference type="SAM" id="SignalP"/>
    </source>
</evidence>
<accession>A0A928ZZX8</accession>
<evidence type="ECO:0000256" key="1">
    <source>
        <dbReference type="SAM" id="MobiDB-lite"/>
    </source>
</evidence>
<keyword evidence="4" id="KW-1185">Reference proteome</keyword>
<feature type="region of interest" description="Disordered" evidence="1">
    <location>
        <begin position="53"/>
        <end position="129"/>
    </location>
</feature>
<dbReference type="EMBL" id="JADEXP010000446">
    <property type="protein sequence ID" value="MBE9070498.1"/>
    <property type="molecule type" value="Genomic_DNA"/>
</dbReference>
<keyword evidence="2" id="KW-0732">Signal</keyword>
<feature type="compositionally biased region" description="Gly residues" evidence="1">
    <location>
        <begin position="83"/>
        <end position="100"/>
    </location>
</feature>
<dbReference type="RefSeq" id="WP_193996360.1">
    <property type="nucleotide sequence ID" value="NZ_JADEXP010000446.1"/>
</dbReference>
<dbReference type="Proteomes" id="UP000615026">
    <property type="component" value="Unassembled WGS sequence"/>
</dbReference>
<name>A0A928ZZX8_LEPEC</name>
<comment type="caution">
    <text evidence="3">The sequence shown here is derived from an EMBL/GenBank/DDBJ whole genome shotgun (WGS) entry which is preliminary data.</text>
</comment>
<reference evidence="3" key="1">
    <citation type="submission" date="2020-10" db="EMBL/GenBank/DDBJ databases">
        <authorList>
            <person name="Castelo-Branco R."/>
            <person name="Eusebio N."/>
            <person name="Adriana R."/>
            <person name="Vieira A."/>
            <person name="Brugerolle De Fraissinette N."/>
            <person name="Rezende De Castro R."/>
            <person name="Schneider M.P."/>
            <person name="Vasconcelos V."/>
            <person name="Leao P.N."/>
        </authorList>
    </citation>
    <scope>NUCLEOTIDE SEQUENCE</scope>
    <source>
        <strain evidence="3">LEGE 11479</strain>
    </source>
</reference>
<organism evidence="3 4">
    <name type="scientific">Leptolyngbya cf. ectocarpi LEGE 11479</name>
    <dbReference type="NCBI Taxonomy" id="1828722"/>
    <lineage>
        <taxon>Bacteria</taxon>
        <taxon>Bacillati</taxon>
        <taxon>Cyanobacteriota</taxon>
        <taxon>Cyanophyceae</taxon>
        <taxon>Leptolyngbyales</taxon>
        <taxon>Leptolyngbyaceae</taxon>
        <taxon>Leptolyngbya group</taxon>
        <taxon>Leptolyngbya</taxon>
    </lineage>
</organism>
<protein>
    <submittedName>
        <fullName evidence="3">Uncharacterized protein</fullName>
    </submittedName>
</protein>